<protein>
    <recommendedName>
        <fullName evidence="2">Gluconeogenesis factor</fullName>
    </recommendedName>
</protein>
<dbReference type="Proteomes" id="UP001596022">
    <property type="component" value="Unassembled WGS sequence"/>
</dbReference>
<comment type="subcellular location">
    <subcellularLocation>
        <location evidence="2">Cytoplasm</location>
    </subcellularLocation>
</comment>
<evidence type="ECO:0000256" key="2">
    <source>
        <dbReference type="HAMAP-Rule" id="MF_00973"/>
    </source>
</evidence>
<dbReference type="InterPro" id="IPR002882">
    <property type="entry name" value="CofD"/>
</dbReference>
<dbReference type="PANTHER" id="PTHR30135:SF3">
    <property type="entry name" value="GLUCONEOGENESIS FACTOR-RELATED"/>
    <property type="match status" value="1"/>
</dbReference>
<keyword evidence="1 2" id="KW-0963">Cytoplasm</keyword>
<evidence type="ECO:0000313" key="3">
    <source>
        <dbReference type="EMBL" id="MFC4618590.1"/>
    </source>
</evidence>
<evidence type="ECO:0000313" key="4">
    <source>
        <dbReference type="Proteomes" id="UP001596022"/>
    </source>
</evidence>
<reference evidence="4" key="1">
    <citation type="journal article" date="2019" name="Int. J. Syst. Evol. Microbiol.">
        <title>The Global Catalogue of Microorganisms (GCM) 10K type strain sequencing project: providing services to taxonomists for standard genome sequencing and annotation.</title>
        <authorList>
            <consortium name="The Broad Institute Genomics Platform"/>
            <consortium name="The Broad Institute Genome Sequencing Center for Infectious Disease"/>
            <person name="Wu L."/>
            <person name="Ma J."/>
        </authorList>
    </citation>
    <scope>NUCLEOTIDE SEQUENCE [LARGE SCALE GENOMIC DNA]</scope>
    <source>
        <strain evidence="4">CGMCC 1.16306</strain>
    </source>
</reference>
<dbReference type="EMBL" id="JBHSFW010000002">
    <property type="protein sequence ID" value="MFC4618590.1"/>
    <property type="molecule type" value="Genomic_DNA"/>
</dbReference>
<evidence type="ECO:0000256" key="1">
    <source>
        <dbReference type="ARBA" id="ARBA00022490"/>
    </source>
</evidence>
<dbReference type="PANTHER" id="PTHR30135">
    <property type="entry name" value="UNCHARACTERIZED PROTEIN YVCK-RELATED"/>
    <property type="match status" value="1"/>
</dbReference>
<comment type="similarity">
    <text evidence="2">Belongs to the gluconeogenesis factor family.</text>
</comment>
<dbReference type="HAMAP" id="MF_00973">
    <property type="entry name" value="Gluconeogen_factor"/>
    <property type="match status" value="1"/>
</dbReference>
<dbReference type="InterPro" id="IPR038136">
    <property type="entry name" value="CofD-like_dom_sf"/>
</dbReference>
<dbReference type="CDD" id="cd07187">
    <property type="entry name" value="YvcK_like"/>
    <property type="match status" value="1"/>
</dbReference>
<accession>A0ABV9GPJ8</accession>
<dbReference type="NCBIfam" id="TIGR01826">
    <property type="entry name" value="CofD_related"/>
    <property type="match status" value="1"/>
</dbReference>
<dbReference type="SUPFAM" id="SSF142338">
    <property type="entry name" value="CofD-like"/>
    <property type="match status" value="1"/>
</dbReference>
<comment type="caution">
    <text evidence="3">The sequence shown here is derived from an EMBL/GenBank/DDBJ whole genome shotgun (WGS) entry which is preliminary data.</text>
</comment>
<dbReference type="RefSeq" id="WP_376845768.1">
    <property type="nucleotide sequence ID" value="NZ_JBHSFW010000002.1"/>
</dbReference>
<dbReference type="Pfam" id="PF01933">
    <property type="entry name" value="CofD"/>
    <property type="match status" value="1"/>
</dbReference>
<comment type="function">
    <text evidence="2">Required for morphogenesis under gluconeogenic growth conditions.</text>
</comment>
<proteinExistence type="inferred from homology"/>
<organism evidence="3 4">
    <name type="scientific">Camelliibacillus cellulosilyticus</name>
    <dbReference type="NCBI Taxonomy" id="2174486"/>
    <lineage>
        <taxon>Bacteria</taxon>
        <taxon>Bacillati</taxon>
        <taxon>Bacillota</taxon>
        <taxon>Bacilli</taxon>
        <taxon>Bacillales</taxon>
        <taxon>Sporolactobacillaceae</taxon>
        <taxon>Camelliibacillus</taxon>
    </lineage>
</organism>
<sequence>MKSLPKVVAIGGGTGLSVLLRGLKAKPLDITAIVTVADDGGSSGVLRSELQMPPPGDIRNVLAALSETEPLFEKLLQHRFQNGNGLSGHSVGNLLLAAMTSIMGDFALGVRELSRVLNVKGKVLPAANQSIVLNAIMIDGTIVEGESNIPKHSDKIDRVYLTPKDVEPLPESLQAIREADLIILGPGSLYTSVLPNLLVPKLGEEICKAKARKVYICNVMTQKGETDQFTASEHVKVLLEHIKDPCINTVIVNSQPVPVRILKRYELEGAEPVFFDKKRLEALGVKVIDDNIIKYDQAVIRHNEKILADWIMRLLPGGGRTV</sequence>
<name>A0ABV9GPJ8_9BACL</name>
<keyword evidence="4" id="KW-1185">Reference proteome</keyword>
<dbReference type="InterPro" id="IPR010119">
    <property type="entry name" value="Gluconeogen_factor"/>
</dbReference>
<dbReference type="Gene3D" id="3.40.50.10680">
    <property type="entry name" value="CofD-like domains"/>
    <property type="match status" value="1"/>
</dbReference>
<gene>
    <name evidence="3" type="primary">yvcK</name>
    <name evidence="3" type="ORF">ACFO4N_07550</name>
</gene>